<dbReference type="AlphaFoldDB" id="A0A9Q0S009"/>
<proteinExistence type="inferred from homology"/>
<feature type="domain" description="Clip" evidence="15">
    <location>
        <begin position="25"/>
        <end position="80"/>
    </location>
</feature>
<feature type="domain" description="Peptidase S1" evidence="14">
    <location>
        <begin position="124"/>
        <end position="387"/>
    </location>
</feature>
<dbReference type="InterPro" id="IPR018114">
    <property type="entry name" value="TRYPSIN_HIS"/>
</dbReference>
<dbReference type="GO" id="GO:0004252">
    <property type="term" value="F:serine-type endopeptidase activity"/>
    <property type="evidence" value="ECO:0007669"/>
    <property type="project" value="UniProtKB-UniRule"/>
</dbReference>
<dbReference type="InterPro" id="IPR022700">
    <property type="entry name" value="CLIP"/>
</dbReference>
<dbReference type="PRINTS" id="PR00722">
    <property type="entry name" value="CHYMOTRYPSIN"/>
</dbReference>
<dbReference type="GO" id="GO:0045087">
    <property type="term" value="P:innate immune response"/>
    <property type="evidence" value="ECO:0007669"/>
    <property type="project" value="UniProtKB-KW"/>
</dbReference>
<dbReference type="InterPro" id="IPR001254">
    <property type="entry name" value="Trypsin_dom"/>
</dbReference>
<evidence type="ECO:0000313" key="17">
    <source>
        <dbReference type="Proteomes" id="UP001151699"/>
    </source>
</evidence>
<dbReference type="CDD" id="cd00190">
    <property type="entry name" value="Tryp_SPc"/>
    <property type="match status" value="1"/>
</dbReference>
<comment type="domain">
    <text evidence="13">The clip domain consists of 35-55 residues which are 'knitted' together usually by 3 conserved disulfide bonds forming a clip-like compact structure.</text>
</comment>
<evidence type="ECO:0000259" key="15">
    <source>
        <dbReference type="PROSITE" id="PS51888"/>
    </source>
</evidence>
<dbReference type="GO" id="GO:0006508">
    <property type="term" value="P:proteolysis"/>
    <property type="evidence" value="ECO:0007669"/>
    <property type="project" value="UniProtKB-KW"/>
</dbReference>
<keyword evidence="17" id="KW-1185">Reference proteome</keyword>
<evidence type="ECO:0000256" key="8">
    <source>
        <dbReference type="ARBA" id="ARBA00022859"/>
    </source>
</evidence>
<organism evidence="16 17">
    <name type="scientific">Pseudolycoriella hygida</name>
    <dbReference type="NCBI Taxonomy" id="35572"/>
    <lineage>
        <taxon>Eukaryota</taxon>
        <taxon>Metazoa</taxon>
        <taxon>Ecdysozoa</taxon>
        <taxon>Arthropoda</taxon>
        <taxon>Hexapoda</taxon>
        <taxon>Insecta</taxon>
        <taxon>Pterygota</taxon>
        <taxon>Neoptera</taxon>
        <taxon>Endopterygota</taxon>
        <taxon>Diptera</taxon>
        <taxon>Nematocera</taxon>
        <taxon>Sciaroidea</taxon>
        <taxon>Sciaridae</taxon>
        <taxon>Pseudolycoriella</taxon>
    </lineage>
</organism>
<evidence type="ECO:0000256" key="11">
    <source>
        <dbReference type="ARBA" id="ARBA00024195"/>
    </source>
</evidence>
<comment type="similarity">
    <text evidence="11 13">Belongs to the peptidase S1 family. CLIP subfamily.</text>
</comment>
<dbReference type="SMART" id="SM00680">
    <property type="entry name" value="CLIP"/>
    <property type="match status" value="1"/>
</dbReference>
<keyword evidence="10" id="KW-0325">Glycoprotein</keyword>
<dbReference type="InterPro" id="IPR001314">
    <property type="entry name" value="Peptidase_S1A"/>
</dbReference>
<dbReference type="InterPro" id="IPR043504">
    <property type="entry name" value="Peptidase_S1_PA_chymotrypsin"/>
</dbReference>
<evidence type="ECO:0000256" key="5">
    <source>
        <dbReference type="ARBA" id="ARBA00022729"/>
    </source>
</evidence>
<evidence type="ECO:0000256" key="6">
    <source>
        <dbReference type="ARBA" id="ARBA00022801"/>
    </source>
</evidence>
<evidence type="ECO:0000256" key="2">
    <source>
        <dbReference type="ARBA" id="ARBA00022525"/>
    </source>
</evidence>
<keyword evidence="4 12" id="KW-0645">Protease</keyword>
<dbReference type="OrthoDB" id="547031at2759"/>
<dbReference type="GO" id="GO:0005576">
    <property type="term" value="C:extracellular region"/>
    <property type="evidence" value="ECO:0007669"/>
    <property type="project" value="UniProtKB-SubCell"/>
</dbReference>
<dbReference type="Pfam" id="PF12032">
    <property type="entry name" value="CLIP"/>
    <property type="match status" value="1"/>
</dbReference>
<keyword evidence="5 13" id="KW-0732">Signal</keyword>
<dbReference type="FunFam" id="2.40.10.10:FF:000028">
    <property type="entry name" value="Serine protease easter"/>
    <property type="match status" value="1"/>
</dbReference>
<dbReference type="InterPro" id="IPR038565">
    <property type="entry name" value="CLIP_sf"/>
</dbReference>
<keyword evidence="6 12" id="KW-0378">Hydrolase</keyword>
<dbReference type="Pfam" id="PF00089">
    <property type="entry name" value="Trypsin"/>
    <property type="match status" value="1"/>
</dbReference>
<evidence type="ECO:0000256" key="12">
    <source>
        <dbReference type="RuleBase" id="RU363034"/>
    </source>
</evidence>
<dbReference type="InterPro" id="IPR009003">
    <property type="entry name" value="Peptidase_S1_PA"/>
</dbReference>
<comment type="subcellular location">
    <subcellularLocation>
        <location evidence="1 13">Secreted</location>
    </subcellularLocation>
</comment>
<keyword evidence="8" id="KW-0391">Immunity</keyword>
<dbReference type="PANTHER" id="PTHR24256">
    <property type="entry name" value="TRYPTASE-RELATED"/>
    <property type="match status" value="1"/>
</dbReference>
<keyword evidence="3" id="KW-0399">Innate immunity</keyword>
<dbReference type="SMART" id="SM00020">
    <property type="entry name" value="Tryp_SPc"/>
    <property type="match status" value="1"/>
</dbReference>
<accession>A0A9Q0S009</accession>
<feature type="chain" id="PRO_5040528197" description="CLIP domain-containing serine protease" evidence="13">
    <location>
        <begin position="22"/>
        <end position="388"/>
    </location>
</feature>
<evidence type="ECO:0000259" key="14">
    <source>
        <dbReference type="PROSITE" id="PS50240"/>
    </source>
</evidence>
<keyword evidence="2 13" id="KW-0964">Secreted</keyword>
<dbReference type="PROSITE" id="PS00135">
    <property type="entry name" value="TRYPSIN_SER"/>
    <property type="match status" value="1"/>
</dbReference>
<dbReference type="EMBL" id="WJQU01000003">
    <property type="protein sequence ID" value="KAJ6639227.1"/>
    <property type="molecule type" value="Genomic_DNA"/>
</dbReference>
<keyword evidence="9" id="KW-1015">Disulfide bond</keyword>
<evidence type="ECO:0000256" key="13">
    <source>
        <dbReference type="RuleBase" id="RU366078"/>
    </source>
</evidence>
<evidence type="ECO:0000256" key="1">
    <source>
        <dbReference type="ARBA" id="ARBA00004613"/>
    </source>
</evidence>
<dbReference type="PROSITE" id="PS50240">
    <property type="entry name" value="TRYPSIN_DOM"/>
    <property type="match status" value="1"/>
</dbReference>
<comment type="caution">
    <text evidence="16">The sequence shown here is derived from an EMBL/GenBank/DDBJ whole genome shotgun (WGS) entry which is preliminary data.</text>
</comment>
<dbReference type="EC" id="3.4.21.-" evidence="12"/>
<dbReference type="InterPro" id="IPR033116">
    <property type="entry name" value="TRYPSIN_SER"/>
</dbReference>
<keyword evidence="7 12" id="KW-0720">Serine protease</keyword>
<gene>
    <name evidence="16" type="primary">grass_0</name>
    <name evidence="16" type="ORF">Bhyg_11969</name>
</gene>
<evidence type="ECO:0000313" key="16">
    <source>
        <dbReference type="EMBL" id="KAJ6639227.1"/>
    </source>
</evidence>
<evidence type="ECO:0000256" key="3">
    <source>
        <dbReference type="ARBA" id="ARBA00022588"/>
    </source>
</evidence>
<dbReference type="PROSITE" id="PS00134">
    <property type="entry name" value="TRYPSIN_HIS"/>
    <property type="match status" value="1"/>
</dbReference>
<dbReference type="Gene3D" id="2.40.10.10">
    <property type="entry name" value="Trypsin-like serine proteases"/>
    <property type="match status" value="2"/>
</dbReference>
<feature type="signal peptide" evidence="13">
    <location>
        <begin position="1"/>
        <end position="21"/>
    </location>
</feature>
<dbReference type="SUPFAM" id="SSF50494">
    <property type="entry name" value="Trypsin-like serine proteases"/>
    <property type="match status" value="1"/>
</dbReference>
<dbReference type="Proteomes" id="UP001151699">
    <property type="component" value="Chromosome X"/>
</dbReference>
<evidence type="ECO:0000256" key="4">
    <source>
        <dbReference type="ARBA" id="ARBA00022670"/>
    </source>
</evidence>
<dbReference type="InterPro" id="IPR051487">
    <property type="entry name" value="Ser/Thr_Proteases_Immune/Dev"/>
</dbReference>
<name>A0A9Q0S009_9DIPT</name>
<evidence type="ECO:0000256" key="9">
    <source>
        <dbReference type="ARBA" id="ARBA00023157"/>
    </source>
</evidence>
<evidence type="ECO:0000256" key="10">
    <source>
        <dbReference type="ARBA" id="ARBA00023180"/>
    </source>
</evidence>
<protein>
    <recommendedName>
        <fullName evidence="13">CLIP domain-containing serine protease</fullName>
        <ecNumber evidence="12">3.4.21.-</ecNumber>
    </recommendedName>
</protein>
<dbReference type="Gene3D" id="3.30.1640.30">
    <property type="match status" value="1"/>
</dbReference>
<reference evidence="16" key="1">
    <citation type="submission" date="2022-07" db="EMBL/GenBank/DDBJ databases">
        <authorList>
            <person name="Trinca V."/>
            <person name="Uliana J.V.C."/>
            <person name="Torres T.T."/>
            <person name="Ward R.J."/>
            <person name="Monesi N."/>
        </authorList>
    </citation>
    <scope>NUCLEOTIDE SEQUENCE</scope>
    <source>
        <strain evidence="16">HSMRA1968</strain>
        <tissue evidence="16">Whole embryos</tissue>
    </source>
</reference>
<evidence type="ECO:0000256" key="7">
    <source>
        <dbReference type="ARBA" id="ARBA00022825"/>
    </source>
</evidence>
<sequence>MFIGRVCATFFVLCVIKKVICQDSKCIMPDWSIGVCVKIIECPSIMSIITNSTKPLPLDVANILQKLHCGFEDNKPQVCCATTTEESDLVINSRDNIPPEVISDHPNLNLLPQGNCGEILDYRVSNGNKTNLFEFPWMALLRYETDGTVESLCGGSLISELYVLTAAHCVAKLKSTIKLIAVRLGEYDTTTDIDCQLIGTEQMCAPPVQDIPIEEKFAHPMYDKPRFSNDVAILRLARPANMTPESVRPICLPTTFEVQNTTLKRVSVTGWGTTETRYCNTFVERPATVLLQALLPIVPNDVCISKYYKRSLNLTSSQMCAGGELGIDSCKGDSGGPLIYPATLDAVRMVQFGIISAGVSVCSNSNEFPGIYVKVAYYMRWILDQMRP</sequence>
<dbReference type="PROSITE" id="PS51888">
    <property type="entry name" value="CLIP"/>
    <property type="match status" value="1"/>
</dbReference>